<sequence length="387" mass="42990">MSNSKKNPIKIVHVTTDLAAHGAQMVLYRLLSRLNRDCYESVVISLMEGGQLLEEIESLGVSVYTIGIKNGIPTPAQTYLLIKTLSQLEADLIQGWMYHGNLAAQVSNFFVSRNIPVVLNIHNCLYSLEYEKKMTGYVIQLSAFLSRWATAIIFVSEISKHQHEQLGYLPPNTIVIPNGIDTCQFVPSQKARSAIRTELGLSNHSLLIGLIARFHPMKDHETFLKAASLLLEQIPGLDIHFVLAGKGVNWENTYLSKSITQLNLTKRTHLLGERNDIPSLNAALDIASLSSYSEAFPNVIAEAMCCGIPCVATDVGDSAYLINQTGYLVPPRNPLALANAWKEVIDLGQEGRIALGNLARDRIIHKFSLDHFIVQYDTFYQTILSKN</sequence>
<dbReference type="Gene3D" id="3.40.50.2000">
    <property type="entry name" value="Glycogen Phosphorylase B"/>
    <property type="match status" value="2"/>
</dbReference>
<evidence type="ECO:0000313" key="3">
    <source>
        <dbReference type="Proteomes" id="UP001525890"/>
    </source>
</evidence>
<reference evidence="2 3" key="1">
    <citation type="journal article" date="2022" name="Front. Microbiol.">
        <title>High genomic differentiation and limited gene flow indicate recent cryptic speciation within the genus Laspinema (cyanobacteria).</title>
        <authorList>
            <person name="Stanojkovic A."/>
            <person name="Skoupy S."/>
            <person name="Skaloud P."/>
            <person name="Dvorak P."/>
        </authorList>
    </citation>
    <scope>NUCLEOTIDE SEQUENCE [LARGE SCALE GENOMIC DNA]</scope>
    <source>
        <strain evidence="2 3">D2a</strain>
    </source>
</reference>
<dbReference type="Proteomes" id="UP001525890">
    <property type="component" value="Unassembled WGS sequence"/>
</dbReference>
<dbReference type="RefSeq" id="WP_368008035.1">
    <property type="nucleotide sequence ID" value="NZ_JAMXFF010000033.1"/>
</dbReference>
<evidence type="ECO:0000313" key="2">
    <source>
        <dbReference type="EMBL" id="MCT7968521.1"/>
    </source>
</evidence>
<dbReference type="PANTHER" id="PTHR12526">
    <property type="entry name" value="GLYCOSYLTRANSFERASE"/>
    <property type="match status" value="1"/>
</dbReference>
<dbReference type="GO" id="GO:0016757">
    <property type="term" value="F:glycosyltransferase activity"/>
    <property type="evidence" value="ECO:0007669"/>
    <property type="project" value="UniProtKB-KW"/>
</dbReference>
<protein>
    <submittedName>
        <fullName evidence="2">Glycosyltransferase</fullName>
        <ecNumber evidence="2">2.4.-.-</ecNumber>
    </submittedName>
</protein>
<gene>
    <name evidence="2" type="ORF">NG799_19620</name>
</gene>
<keyword evidence="2" id="KW-0328">Glycosyltransferase</keyword>
<feature type="domain" description="Glycosyltransferase subfamily 4-like N-terminal" evidence="1">
    <location>
        <begin position="22"/>
        <end position="182"/>
    </location>
</feature>
<organism evidence="2 3">
    <name type="scientific">Laspinema palackyanum D2a</name>
    <dbReference type="NCBI Taxonomy" id="2953684"/>
    <lineage>
        <taxon>Bacteria</taxon>
        <taxon>Bacillati</taxon>
        <taxon>Cyanobacteriota</taxon>
        <taxon>Cyanophyceae</taxon>
        <taxon>Oscillatoriophycideae</taxon>
        <taxon>Oscillatoriales</taxon>
        <taxon>Laspinemataceae</taxon>
        <taxon>Laspinema</taxon>
        <taxon>Laspinema palackyanum</taxon>
    </lineage>
</organism>
<name>A0ABT2MX94_9CYAN</name>
<comment type="caution">
    <text evidence="2">The sequence shown here is derived from an EMBL/GenBank/DDBJ whole genome shotgun (WGS) entry which is preliminary data.</text>
</comment>
<dbReference type="SUPFAM" id="SSF53756">
    <property type="entry name" value="UDP-Glycosyltransferase/glycogen phosphorylase"/>
    <property type="match status" value="1"/>
</dbReference>
<accession>A0ABT2MX94</accession>
<dbReference type="EMBL" id="JAMXFF010000033">
    <property type="protein sequence ID" value="MCT7968521.1"/>
    <property type="molecule type" value="Genomic_DNA"/>
</dbReference>
<evidence type="ECO:0000259" key="1">
    <source>
        <dbReference type="Pfam" id="PF13439"/>
    </source>
</evidence>
<proteinExistence type="predicted"/>
<dbReference type="Pfam" id="PF13439">
    <property type="entry name" value="Glyco_transf_4"/>
    <property type="match status" value="1"/>
</dbReference>
<dbReference type="EC" id="2.4.-.-" evidence="2"/>
<dbReference type="InterPro" id="IPR028098">
    <property type="entry name" value="Glyco_trans_4-like_N"/>
</dbReference>
<keyword evidence="3" id="KW-1185">Reference proteome</keyword>
<dbReference type="Pfam" id="PF13692">
    <property type="entry name" value="Glyco_trans_1_4"/>
    <property type="match status" value="1"/>
</dbReference>
<keyword evidence="2" id="KW-0808">Transferase</keyword>